<keyword evidence="3" id="KW-0653">Protein transport</keyword>
<keyword evidence="2" id="KW-0813">Transport</keyword>
<dbReference type="GeneID" id="70241441"/>
<comment type="similarity">
    <text evidence="1">Belongs to the MON2 family.</text>
</comment>
<dbReference type="GO" id="GO:0005794">
    <property type="term" value="C:Golgi apparatus"/>
    <property type="evidence" value="ECO:0007669"/>
    <property type="project" value="UniProtKB-ARBA"/>
</dbReference>
<feature type="compositionally biased region" description="Low complexity" evidence="4">
    <location>
        <begin position="611"/>
        <end position="621"/>
    </location>
</feature>
<dbReference type="PANTHER" id="PTHR10663:SF333">
    <property type="entry name" value="PROTEIN MON2 HOMOLOG"/>
    <property type="match status" value="1"/>
</dbReference>
<feature type="compositionally biased region" description="Basic and acidic residues" evidence="4">
    <location>
        <begin position="485"/>
        <end position="502"/>
    </location>
</feature>
<feature type="region of interest" description="Disordered" evidence="4">
    <location>
        <begin position="478"/>
        <end position="522"/>
    </location>
</feature>
<proteinExistence type="inferred from homology"/>
<feature type="domain" description="Mon2/Sec7/BIG1-like dimerisation and cyclophilin-binding" evidence="7">
    <location>
        <begin position="4"/>
        <end position="175"/>
    </location>
</feature>
<accession>A0AAD4KRA8</accession>
<evidence type="ECO:0000259" key="6">
    <source>
        <dbReference type="Pfam" id="PF16206"/>
    </source>
</evidence>
<dbReference type="Pfam" id="PF12783">
    <property type="entry name" value="Sec7-like_HUS"/>
    <property type="match status" value="1"/>
</dbReference>
<keyword evidence="9" id="KW-1185">Reference proteome</keyword>
<dbReference type="PANTHER" id="PTHR10663">
    <property type="entry name" value="GUANYL-NUCLEOTIDE EXCHANGE FACTOR"/>
    <property type="match status" value="1"/>
</dbReference>
<reference evidence="8" key="1">
    <citation type="submission" date="2021-12" db="EMBL/GenBank/DDBJ databases">
        <title>Convergent genome expansion in fungi linked to evolution of root-endophyte symbiosis.</title>
        <authorList>
            <consortium name="DOE Joint Genome Institute"/>
            <person name="Ke Y.-H."/>
            <person name="Bonito G."/>
            <person name="Liao H.-L."/>
            <person name="Looney B."/>
            <person name="Rojas-Flechas A."/>
            <person name="Nash J."/>
            <person name="Hameed K."/>
            <person name="Schadt C."/>
            <person name="Martin F."/>
            <person name="Crous P.W."/>
            <person name="Miettinen O."/>
            <person name="Magnuson J.K."/>
            <person name="Labbe J."/>
            <person name="Jacobson D."/>
            <person name="Doktycz M.J."/>
            <person name="Veneault-Fourrey C."/>
            <person name="Kuo A."/>
            <person name="Mondo S."/>
            <person name="Calhoun S."/>
            <person name="Riley R."/>
            <person name="Ohm R."/>
            <person name="LaButti K."/>
            <person name="Andreopoulos B."/>
            <person name="Pangilinan J."/>
            <person name="Nolan M."/>
            <person name="Tritt A."/>
            <person name="Clum A."/>
            <person name="Lipzen A."/>
            <person name="Daum C."/>
            <person name="Barry K."/>
            <person name="Grigoriev I.V."/>
            <person name="Vilgalys R."/>
        </authorList>
    </citation>
    <scope>NUCLEOTIDE SEQUENCE</scope>
    <source>
        <strain evidence="8">PMI_201</strain>
    </source>
</reference>
<dbReference type="InterPro" id="IPR032691">
    <property type="entry name" value="Mon2/Sec7/BIG1-like_HUS"/>
</dbReference>
<dbReference type="SUPFAM" id="SSF48371">
    <property type="entry name" value="ARM repeat"/>
    <property type="match status" value="2"/>
</dbReference>
<gene>
    <name evidence="8" type="ORF">BGW36DRAFT_295186</name>
</gene>
<evidence type="ECO:0000313" key="8">
    <source>
        <dbReference type="EMBL" id="KAH8697541.1"/>
    </source>
</evidence>
<dbReference type="Pfam" id="PF16206">
    <property type="entry name" value="Mon2_C"/>
    <property type="match status" value="1"/>
</dbReference>
<sequence>MTSQTLQIELANLIQESKRKHSELRNAAEQSLSELKALPSTSEAQITADLIRRPNFITPFLLACQTRQVKLATIGAVCLQRLATSHALSPDRLGDTLSALRESTGLSQDVQLKILQTLPALLHNYSDELSGELLAQTLEICATLQASKVAAVSNTAAATLQQLVISTFEKVVAEDGNSDHPIATKTVSVDGSDIDVGVAAYDALLILGDLCHLVEGEKLEFLQIKGLSPVFVLELIESILSNNIKLLRSHPEQMYVLRNRLMPLIVRYLSERHGFPQTLRITRILLIILRNFMNLLPDECEMALALLIHLLEPDVSVSWKRVLCMEVFRGLHAEPGLIRLAYALFDEVKGQKTIVKDHMTSLLRLASEKPSLIGISHQSTVPSSVQHSRSNTEEQITLESGGVAGVIGAAVNAADENVTGISSQWSTVRAPYLELLDKSEPPPPPETYIYSLVLSCISLLSEGLARFILPLTVTESRSKRKKRTAMHDREQGSSGDLRELHRSSSTRSTASDSKKQTVPLNPLTLEDHPQIAAIRSSAGIIESCWPAILSTCSTLLYAALDADFYHNLVRSFQKLTHVAGLLRQSAARDAFLTTLGKATIPVDSLNARGVNQNGSGSGSQQAEASETTAQGTSLNSPVATPKASFEASRASLSTRNLLCLRALLNLGIALGPTLDQAAWSILLETLQNADLVIKLSAVMTTKPGPTAGSNDNTTQPSHDIPRANMGNEIIAVQTVASRMFESTAEYPNDSFEAILKALLNLASSFGKSTNVNALSPTSSSPSRRMGRVHQTTRSISFAVGKSKIQDDEINFVLEKTKDLGSANIDRLSTVGPEEDAIWDTLNVNLIVIVTNIDHSPAGRLKASRTLNSIVLETMSNGDIDDETKNALQLRNLRSLQSQIGSLYQHQQRFQSSAVDIEAHEQVLDTLKVMLEQHGETFVSGWDLVFELVSSVFDKGNSDPENISAEDMKNSLLRPRMVTSRSPRLVRAAYNSLQLIASDFLTLLPPSCLLNLVDSFSYFASQDQDFNISLTTTTFFWNVSDFLQAEVGKFSIENSIDTAISEESLAKLTDDSDIPTSRGALWLLLLLRIVGLTTDSRPEIRNSAIRTLLRIFDAYGPQLSPRAWNLCLNRVLFVMMSDVQTRTLETTKANGEGGDDQAKAWEETAVIMIKGGSDLIANFFDPILKDAGFDSSWERFLGFFQVLAQINTHEVVEAVFGSLHEIIKHAETSSALSNGAVRLAWLLWVNNHPVMGANSLNMEDSNQDALLAYFRSFQQIYRLYKSSVTEEQVRQILLHMRVAMWNSVTSRYSLDIDSQSTLQELIIECMKALCYDKSESQPAIVTCLADFCDAALTQWSADRDRNRPSFVAFSKAAIDLTTWYIAEHGIKVDIFSDGSLVSLLQHLAHPIVRKYNWQGKDREPFIWQKATTSAINILRVAVPYVEKQYGVFEKSDITRFWSSIVEITHGIITASIPGDVDMPLTRIASDEEFDIDAFQRLVPLIIPSLGSSNVPESIQRDFSCALVESSFIYPPQRMDKPINALLEKPLHDLYKVRRGRTYNPVPISRSRIAYVLVDTMFQLAHATTPSSPKPESSRQNGVQDTDPTVPSRIALARSIMPYLILRSSLPLKSYIADQPLRGLMPQPASAHRELIHVLTRLVDLESEPVAIPEDPNGIVSSSAIKTRHNNHLQYRKHLGWMYPLVVKCVHVAGQVTGREDRRVLENLVRILDAVGDCSNIDHEEEDEEDE</sequence>
<feature type="domain" description="Mon2 C-terminal" evidence="6">
    <location>
        <begin position="998"/>
        <end position="1230"/>
    </location>
</feature>
<organism evidence="8 9">
    <name type="scientific">Talaromyces proteolyticus</name>
    <dbReference type="NCBI Taxonomy" id="1131652"/>
    <lineage>
        <taxon>Eukaryota</taxon>
        <taxon>Fungi</taxon>
        <taxon>Dikarya</taxon>
        <taxon>Ascomycota</taxon>
        <taxon>Pezizomycotina</taxon>
        <taxon>Eurotiomycetes</taxon>
        <taxon>Eurotiomycetidae</taxon>
        <taxon>Eurotiales</taxon>
        <taxon>Trichocomaceae</taxon>
        <taxon>Talaromyces</taxon>
        <taxon>Talaromyces sect. Bacilispori</taxon>
    </lineage>
</organism>
<dbReference type="GO" id="GO:0015031">
    <property type="term" value="P:protein transport"/>
    <property type="evidence" value="ECO:0007669"/>
    <property type="project" value="UniProtKB-KW"/>
</dbReference>
<evidence type="ECO:0000256" key="1">
    <source>
        <dbReference type="ARBA" id="ARBA00008144"/>
    </source>
</evidence>
<dbReference type="InterPro" id="IPR032629">
    <property type="entry name" value="DCB_dom"/>
</dbReference>
<name>A0AAD4KRA8_9EURO</name>
<evidence type="ECO:0000256" key="4">
    <source>
        <dbReference type="SAM" id="MobiDB-lite"/>
    </source>
</evidence>
<dbReference type="Pfam" id="PF16213">
    <property type="entry name" value="DCB"/>
    <property type="match status" value="1"/>
</dbReference>
<protein>
    <submittedName>
        <fullName evidence="8">Endosomal peripheral membrane protein</fullName>
    </submittedName>
</protein>
<dbReference type="InterPro" id="IPR016024">
    <property type="entry name" value="ARM-type_fold"/>
</dbReference>
<feature type="region of interest" description="Disordered" evidence="4">
    <location>
        <begin position="1581"/>
        <end position="1603"/>
    </location>
</feature>
<dbReference type="Proteomes" id="UP001201262">
    <property type="component" value="Unassembled WGS sequence"/>
</dbReference>
<feature type="domain" description="Mon2/Sec7/BIG1-like HUS" evidence="5">
    <location>
        <begin position="200"/>
        <end position="354"/>
    </location>
</feature>
<evidence type="ECO:0000259" key="7">
    <source>
        <dbReference type="Pfam" id="PF16213"/>
    </source>
</evidence>
<feature type="region of interest" description="Disordered" evidence="4">
    <location>
        <begin position="606"/>
        <end position="640"/>
    </location>
</feature>
<evidence type="ECO:0000256" key="3">
    <source>
        <dbReference type="ARBA" id="ARBA00022927"/>
    </source>
</evidence>
<dbReference type="EMBL" id="JAJTJA010000006">
    <property type="protein sequence ID" value="KAH8697541.1"/>
    <property type="molecule type" value="Genomic_DNA"/>
</dbReference>
<comment type="caution">
    <text evidence="8">The sequence shown here is derived from an EMBL/GenBank/DDBJ whole genome shotgun (WGS) entry which is preliminary data.</text>
</comment>
<feature type="compositionally biased region" description="Polar residues" evidence="4">
    <location>
        <begin position="622"/>
        <end position="638"/>
    </location>
</feature>
<dbReference type="InterPro" id="IPR032817">
    <property type="entry name" value="Mon2_C"/>
</dbReference>
<evidence type="ECO:0000259" key="5">
    <source>
        <dbReference type="Pfam" id="PF12783"/>
    </source>
</evidence>
<evidence type="ECO:0000313" key="9">
    <source>
        <dbReference type="Proteomes" id="UP001201262"/>
    </source>
</evidence>
<evidence type="ECO:0000256" key="2">
    <source>
        <dbReference type="ARBA" id="ARBA00022448"/>
    </source>
</evidence>
<dbReference type="RefSeq" id="XP_046072242.1">
    <property type="nucleotide sequence ID" value="XM_046211154.1"/>
</dbReference>